<dbReference type="PANTHER" id="PTHR38032:SF1">
    <property type="entry name" value="RNA-BINDING PROTEIN KHPB N-TERMINAL DOMAIN-CONTAINING PROTEIN"/>
    <property type="match status" value="1"/>
</dbReference>
<dbReference type="OrthoDB" id="1279at2"/>
<dbReference type="InterPro" id="IPR032782">
    <property type="entry name" value="KhpB_N"/>
</dbReference>
<dbReference type="Proteomes" id="UP000002377">
    <property type="component" value="Chromosome"/>
</dbReference>
<sequence length="688" mass="75372">MPVENTCITTEGVTVEEAVNKALKALRISREQAKIEILDEGKHGFLGMGARPAKVKVCVREDAMAEIELTDLLIALDIKDEAGQEHYRPKVVYKDHGVVTVKNGELIITNPVAEGKYAIITPGKHVNLLINGKKIEDETYVSEEDKIHIEVVNDEPVNTIELKLAEDKVEARIRLIRRPGANYRLKDQPETNKLILLTEVAEVVEPPPVTPDDIKRFLQENNIIEGVYQDVIEQVIANPNSKESFLIARGQRPVDGVDAYVRCLFLEYKPDEEEGLFGRNKVISVSKGDVIAVKVPPQEGVDGWTVTGEQIKARPAVDCSIIVKGGCELVDNGRKVVASIDGRPVVEYSGQNAVLTVEPVLEVKNVDSTTGDIKFSGDVRVTGDVREGYKVEATGNIEVFGDVTRATMRARGSVTVHKMVLGSTIVAGGLAALYTSIMPLLKEIRDLVDKTYTVALQLKQAPGFKTSDLQTRGDGQLIQLLIDSKFHNVPKAVSELVAAVSSEEQVVHEEVINVVTLLQKSLCGLGPLHLDKIDYLLILIKGLDQVTDFISNYMRKAECITARYVQNSTLLSSGDVIIEGQGCYISTVTAGGEVIVAGNPGIARGVKITAGCSVTIKELGSEFDTQTSVIIKGNGKFSAELIHPNVIVQIGTEKCRVDNLYRNFNAYVNHEGRLITDKLKAEEYMKMR</sequence>
<dbReference type="AlphaFoldDB" id="D5X7Y4"/>
<dbReference type="RefSeq" id="WP_013120716.1">
    <property type="nucleotide sequence ID" value="NC_014152.1"/>
</dbReference>
<evidence type="ECO:0000313" key="2">
    <source>
        <dbReference type="EMBL" id="ADG82704.1"/>
    </source>
</evidence>
<dbReference type="InterPro" id="IPR038247">
    <property type="entry name" value="Jag_N_dom_sf"/>
</dbReference>
<dbReference type="KEGG" id="tjr:TherJR_1855"/>
<keyword evidence="3" id="KW-1185">Reference proteome</keyword>
<proteinExistence type="predicted"/>
<feature type="domain" description="RNA-binding protein KhpB N-terminal" evidence="1">
    <location>
        <begin position="9"/>
        <end position="60"/>
    </location>
</feature>
<organism evidence="2 3">
    <name type="scientific">Thermincola potens (strain JR)</name>
    <dbReference type="NCBI Taxonomy" id="635013"/>
    <lineage>
        <taxon>Bacteria</taxon>
        <taxon>Bacillati</taxon>
        <taxon>Bacillota</taxon>
        <taxon>Clostridia</taxon>
        <taxon>Eubacteriales</taxon>
        <taxon>Thermincolaceae</taxon>
        <taxon>Thermincola</taxon>
    </lineage>
</organism>
<dbReference type="Pfam" id="PF20250">
    <property type="entry name" value="FapA_N"/>
    <property type="match status" value="1"/>
</dbReference>
<evidence type="ECO:0000313" key="3">
    <source>
        <dbReference type="Proteomes" id="UP000002377"/>
    </source>
</evidence>
<dbReference type="STRING" id="635013.TherJR_1855"/>
<dbReference type="eggNOG" id="COG1847">
    <property type="taxonomic scope" value="Bacteria"/>
</dbReference>
<dbReference type="Pfam" id="PF14804">
    <property type="entry name" value="Jag_N"/>
    <property type="match status" value="1"/>
</dbReference>
<dbReference type="InterPro" id="IPR046866">
    <property type="entry name" value="FapA_N"/>
</dbReference>
<reference evidence="2 3" key="1">
    <citation type="submission" date="2010-05" db="EMBL/GenBank/DDBJ databases">
        <title>Complete sequence of Thermincola sp. JR.</title>
        <authorList>
            <consortium name="US DOE Joint Genome Institute"/>
            <person name="Lucas S."/>
            <person name="Copeland A."/>
            <person name="Lapidus A."/>
            <person name="Cheng J.-F."/>
            <person name="Bruce D."/>
            <person name="Goodwin L."/>
            <person name="Pitluck S."/>
            <person name="Chertkov O."/>
            <person name="Detter J.C."/>
            <person name="Han C."/>
            <person name="Tapia R."/>
            <person name="Land M."/>
            <person name="Hauser L."/>
            <person name="Kyrpides N."/>
            <person name="Mikhailova N."/>
            <person name="Hazen T.C."/>
            <person name="Woyke T."/>
        </authorList>
    </citation>
    <scope>NUCLEOTIDE SEQUENCE [LARGE SCALE GENOMIC DNA]</scope>
    <source>
        <strain evidence="2 3">JR</strain>
    </source>
</reference>
<evidence type="ECO:0000259" key="1">
    <source>
        <dbReference type="SMART" id="SM01245"/>
    </source>
</evidence>
<dbReference type="SMART" id="SM01245">
    <property type="entry name" value="Jag_N"/>
    <property type="match status" value="1"/>
</dbReference>
<dbReference type="eggNOG" id="COG1315">
    <property type="taxonomic scope" value="Bacteria"/>
</dbReference>
<dbReference type="InterPro" id="IPR046865">
    <property type="entry name" value="FapA_b_solenoid"/>
</dbReference>
<name>D5X7Y4_THEPJ</name>
<gene>
    <name evidence="2" type="ordered locus">TherJR_1855</name>
</gene>
<dbReference type="InterPro" id="IPR005646">
    <property type="entry name" value="FapA"/>
</dbReference>
<dbReference type="Gene3D" id="3.30.30.80">
    <property type="entry name" value="probable RNA-binding protein from clostridium symbiosum atcc 14940"/>
    <property type="match status" value="1"/>
</dbReference>
<accession>D5X7Y4</accession>
<dbReference type="Pfam" id="PF03961">
    <property type="entry name" value="FapA"/>
    <property type="match status" value="1"/>
</dbReference>
<dbReference type="PANTHER" id="PTHR38032">
    <property type="entry name" value="POLYMERASE-RELATED"/>
    <property type="match status" value="1"/>
</dbReference>
<dbReference type="EMBL" id="CP002028">
    <property type="protein sequence ID" value="ADG82704.1"/>
    <property type="molecule type" value="Genomic_DNA"/>
</dbReference>
<protein>
    <recommendedName>
        <fullName evidence="1">RNA-binding protein KhpB N-terminal domain-containing protein</fullName>
    </recommendedName>
</protein>
<dbReference type="HOGENOM" id="CLU_015044_0_0_9"/>